<evidence type="ECO:0000313" key="2">
    <source>
        <dbReference type="Proteomes" id="UP000708208"/>
    </source>
</evidence>
<feature type="non-terminal residue" evidence="1">
    <location>
        <position position="1"/>
    </location>
</feature>
<gene>
    <name evidence="1" type="ORF">AFUS01_LOCUS6723</name>
</gene>
<reference evidence="1" key="1">
    <citation type="submission" date="2021-06" db="EMBL/GenBank/DDBJ databases">
        <authorList>
            <person name="Hodson N. C."/>
            <person name="Mongue J. A."/>
            <person name="Jaron S. K."/>
        </authorList>
    </citation>
    <scope>NUCLEOTIDE SEQUENCE</scope>
</reference>
<proteinExistence type="predicted"/>
<organism evidence="1 2">
    <name type="scientific">Allacma fusca</name>
    <dbReference type="NCBI Taxonomy" id="39272"/>
    <lineage>
        <taxon>Eukaryota</taxon>
        <taxon>Metazoa</taxon>
        <taxon>Ecdysozoa</taxon>
        <taxon>Arthropoda</taxon>
        <taxon>Hexapoda</taxon>
        <taxon>Collembola</taxon>
        <taxon>Symphypleona</taxon>
        <taxon>Sminthuridae</taxon>
        <taxon>Allacma</taxon>
    </lineage>
</organism>
<evidence type="ECO:0000313" key="1">
    <source>
        <dbReference type="EMBL" id="CAG7717258.1"/>
    </source>
</evidence>
<comment type="caution">
    <text evidence="1">The sequence shown here is derived from an EMBL/GenBank/DDBJ whole genome shotgun (WGS) entry which is preliminary data.</text>
</comment>
<sequence length="66" mass="8058">FEFRFIIREHWNVVLEAYVLHQTIISRLFSSVKFKILGIYKADKFKLRCSCPNYQILRNTFTWTEV</sequence>
<dbReference type="AlphaFoldDB" id="A0A8J2NPJ4"/>
<dbReference type="EMBL" id="CAJVCH010044246">
    <property type="protein sequence ID" value="CAG7717258.1"/>
    <property type="molecule type" value="Genomic_DNA"/>
</dbReference>
<accession>A0A8J2NPJ4</accession>
<protein>
    <submittedName>
        <fullName evidence="1">Uncharacterized protein</fullName>
    </submittedName>
</protein>
<name>A0A8J2NPJ4_9HEXA</name>
<keyword evidence="2" id="KW-1185">Reference proteome</keyword>
<dbReference type="Proteomes" id="UP000708208">
    <property type="component" value="Unassembled WGS sequence"/>
</dbReference>